<gene>
    <name evidence="3" type="ORF">BWQ96_04097</name>
</gene>
<dbReference type="InterPro" id="IPR036291">
    <property type="entry name" value="NAD(P)-bd_dom_sf"/>
</dbReference>
<evidence type="ECO:0000256" key="2">
    <source>
        <dbReference type="ARBA" id="ARBA00023027"/>
    </source>
</evidence>
<evidence type="ECO:0000313" key="4">
    <source>
        <dbReference type="Proteomes" id="UP000247409"/>
    </source>
</evidence>
<evidence type="ECO:0000313" key="3">
    <source>
        <dbReference type="EMBL" id="PXF46091.1"/>
    </source>
</evidence>
<name>A0A2V3IVE8_9FLOR</name>
<reference evidence="3 4" key="1">
    <citation type="journal article" date="2018" name="Mol. Biol. Evol.">
        <title>Analysis of the draft genome of the red seaweed Gracilariopsis chorda provides insights into genome size evolution in Rhodophyta.</title>
        <authorList>
            <person name="Lee J."/>
            <person name="Yang E.C."/>
            <person name="Graf L."/>
            <person name="Yang J.H."/>
            <person name="Qiu H."/>
            <person name="Zel Zion U."/>
            <person name="Chan C.X."/>
            <person name="Stephens T.G."/>
            <person name="Weber A.P.M."/>
            <person name="Boo G.H."/>
            <person name="Boo S.M."/>
            <person name="Kim K.M."/>
            <person name="Shin Y."/>
            <person name="Jung M."/>
            <person name="Lee S.J."/>
            <person name="Yim H.S."/>
            <person name="Lee J.H."/>
            <person name="Bhattacharya D."/>
            <person name="Yoon H.S."/>
        </authorList>
    </citation>
    <scope>NUCLEOTIDE SEQUENCE [LARGE SCALE GENOMIC DNA]</scope>
    <source>
        <strain evidence="3 4">SKKU-2015</strain>
        <tissue evidence="3">Whole body</tissue>
    </source>
</reference>
<dbReference type="OrthoDB" id="674948at2759"/>
<evidence type="ECO:0000256" key="1">
    <source>
        <dbReference type="ARBA" id="ARBA00007637"/>
    </source>
</evidence>
<protein>
    <submittedName>
        <fullName evidence="3">Protein YeeZ</fullName>
    </submittedName>
</protein>
<keyword evidence="2" id="KW-0520">NAD</keyword>
<dbReference type="Proteomes" id="UP000247409">
    <property type="component" value="Unassembled WGS sequence"/>
</dbReference>
<dbReference type="EMBL" id="NBIV01000044">
    <property type="protein sequence ID" value="PXF46091.1"/>
    <property type="molecule type" value="Genomic_DNA"/>
</dbReference>
<dbReference type="PANTHER" id="PTHR43574">
    <property type="entry name" value="EPIMERASE-RELATED"/>
    <property type="match status" value="1"/>
</dbReference>
<keyword evidence="4" id="KW-1185">Reference proteome</keyword>
<accession>A0A2V3IVE8</accession>
<comment type="caution">
    <text evidence="3">The sequence shown here is derived from an EMBL/GenBank/DDBJ whole genome shotgun (WGS) entry which is preliminary data.</text>
</comment>
<proteinExistence type="inferred from homology"/>
<dbReference type="Gene3D" id="3.40.50.720">
    <property type="entry name" value="NAD(P)-binding Rossmann-like Domain"/>
    <property type="match status" value="1"/>
</dbReference>
<sequence length="324" mass="35374">MELTSSASTLKLTFAQPLHLSSCRAFFHTLSSFCPNSNFNSERSSFSSTISMSSNDLLVVGAGHLGTRIAKRWRQLHSTATIVGETKTKSFHAQLREAGITPVLAGTSNDSFPNVVFCVPPRGDPNYKNIVEAATKRASRRFIFTSSTSVHAGAESITEDTPARNEGRASFLYQAEEKVLQSASGLVVRLSGLYLLNRGPHTFWLSKGVVSGSEESMVNLIHYDDAAAAMVCTLNLQSLPERRTFLIAAPESLSRRAIVECALKHPEFAGAKKPEFLNDGPAVGKSFNGEWSNQVLGWHPTYPSFEAFMELDAERVRAARSVKA</sequence>
<comment type="similarity">
    <text evidence="1">Belongs to the NAD(P)-dependent epimerase/dehydratase family.</text>
</comment>
<dbReference type="SUPFAM" id="SSF51735">
    <property type="entry name" value="NAD(P)-binding Rossmann-fold domains"/>
    <property type="match status" value="1"/>
</dbReference>
<dbReference type="AlphaFoldDB" id="A0A2V3IVE8"/>
<organism evidence="3 4">
    <name type="scientific">Gracilariopsis chorda</name>
    <dbReference type="NCBI Taxonomy" id="448386"/>
    <lineage>
        <taxon>Eukaryota</taxon>
        <taxon>Rhodophyta</taxon>
        <taxon>Florideophyceae</taxon>
        <taxon>Rhodymeniophycidae</taxon>
        <taxon>Gracilariales</taxon>
        <taxon>Gracilariaceae</taxon>
        <taxon>Gracilariopsis</taxon>
    </lineage>
</organism>